<evidence type="ECO:0000256" key="7">
    <source>
        <dbReference type="SAM" id="MobiDB-lite"/>
    </source>
</evidence>
<proteinExistence type="inferred from homology"/>
<dbReference type="PROSITE" id="PS51686">
    <property type="entry name" value="SAM_MT_RSMB_NOP"/>
    <property type="match status" value="1"/>
</dbReference>
<dbReference type="PROSITE" id="PS01153">
    <property type="entry name" value="NOL1_NOP2_SUN"/>
    <property type="match status" value="1"/>
</dbReference>
<keyword evidence="5 6" id="KW-0694">RNA-binding</keyword>
<feature type="domain" description="SAM-dependent MTase RsmB/NOP-type" evidence="8">
    <location>
        <begin position="1"/>
        <end position="221"/>
    </location>
</feature>
<dbReference type="AlphaFoldDB" id="A0A2H8TPD9"/>
<keyword evidence="3 6" id="KW-0808">Transferase</keyword>
<evidence type="ECO:0000256" key="1">
    <source>
        <dbReference type="ARBA" id="ARBA00007494"/>
    </source>
</evidence>
<dbReference type="GO" id="GO:0070475">
    <property type="term" value="P:rRNA base methylation"/>
    <property type="evidence" value="ECO:0007669"/>
    <property type="project" value="TreeGrafter"/>
</dbReference>
<evidence type="ECO:0000256" key="4">
    <source>
        <dbReference type="ARBA" id="ARBA00022691"/>
    </source>
</evidence>
<feature type="active site" description="Nucleophile" evidence="6">
    <location>
        <position position="151"/>
    </location>
</feature>
<protein>
    <submittedName>
        <fullName evidence="9">Putative ribosomal RNA methyltransferase NOP2</fullName>
    </submittedName>
</protein>
<dbReference type="InterPro" id="IPR023267">
    <property type="entry name" value="RCMT"/>
</dbReference>
<dbReference type="InterPro" id="IPR049560">
    <property type="entry name" value="MeTrfase_RsmB-F_NOP2_cat"/>
</dbReference>
<dbReference type="InterPro" id="IPR018314">
    <property type="entry name" value="RsmB/NOL1/NOP2-like_CS"/>
</dbReference>
<sequence length="276" mass="30749">MLQAASSMLPVMALAPQENEFILDMCSAPGGKASHIAAIMKNTGVLIANDVNKNRAKAVIGNFHRMGIANSVISTYDGRHIPQLFKNFDRVLLDAPCTGTGVISKDSGVKMSKDETDLQRCFTLQRELLLAAIDSLNFKSSTGGYLVYSTCSVLVEENECVIDYALKKRDVKLVDTGLSFGTEGFTNLRQHRFHPTMKLTRRFYPHTHNMDGFFVAKLKKFSNIIPKNNESEDNEDENDLNNVDAENAEVQETIEKPVANIKKPKHGRGKNRVEKK</sequence>
<dbReference type="InterPro" id="IPR001678">
    <property type="entry name" value="MeTrfase_RsmB-F_NOP2_dom"/>
</dbReference>
<dbReference type="GO" id="GO:0000470">
    <property type="term" value="P:maturation of LSU-rRNA"/>
    <property type="evidence" value="ECO:0007669"/>
    <property type="project" value="TreeGrafter"/>
</dbReference>
<dbReference type="PRINTS" id="PR02008">
    <property type="entry name" value="RCMTFAMILY"/>
</dbReference>
<dbReference type="GO" id="GO:0009383">
    <property type="term" value="F:rRNA (cytosine-C5-)-methyltransferase activity"/>
    <property type="evidence" value="ECO:0007669"/>
    <property type="project" value="TreeGrafter"/>
</dbReference>
<evidence type="ECO:0000256" key="5">
    <source>
        <dbReference type="ARBA" id="ARBA00022884"/>
    </source>
</evidence>
<reference evidence="9" key="1">
    <citation type="submission" date="2017-10" db="EMBL/GenBank/DDBJ databases">
        <title>Transcriptome Assembly of Sugarcane Aphid Adults.</title>
        <authorList>
            <person name="Scully E.D."/>
            <person name="Palmer N.A."/>
            <person name="Geib S.M."/>
            <person name="Sarath G."/>
            <person name="Sattler S.E."/>
        </authorList>
    </citation>
    <scope>NUCLEOTIDE SEQUENCE</scope>
    <source>
        <tissue evidence="9">Whole body</tissue>
    </source>
</reference>
<keyword evidence="4 6" id="KW-0949">S-adenosyl-L-methionine</keyword>
<organism evidence="9">
    <name type="scientific">Melanaphis sacchari</name>
    <dbReference type="NCBI Taxonomy" id="742174"/>
    <lineage>
        <taxon>Eukaryota</taxon>
        <taxon>Metazoa</taxon>
        <taxon>Ecdysozoa</taxon>
        <taxon>Arthropoda</taxon>
        <taxon>Hexapoda</taxon>
        <taxon>Insecta</taxon>
        <taxon>Pterygota</taxon>
        <taxon>Neoptera</taxon>
        <taxon>Paraneoptera</taxon>
        <taxon>Hemiptera</taxon>
        <taxon>Sternorrhyncha</taxon>
        <taxon>Aphidomorpha</taxon>
        <taxon>Aphidoidea</taxon>
        <taxon>Aphididae</taxon>
        <taxon>Aphidini</taxon>
        <taxon>Melanaphis</taxon>
    </lineage>
</organism>
<feature type="binding site" evidence="6">
    <location>
        <position position="77"/>
    </location>
    <ligand>
        <name>S-adenosyl-L-methionine</name>
        <dbReference type="ChEBI" id="CHEBI:59789"/>
    </ligand>
</feature>
<gene>
    <name evidence="9" type="primary">Nop2_2</name>
</gene>
<evidence type="ECO:0000256" key="2">
    <source>
        <dbReference type="ARBA" id="ARBA00022603"/>
    </source>
</evidence>
<name>A0A2H8TPD9_9HEMI</name>
<comment type="similarity">
    <text evidence="1 6">Belongs to the class I-like SAM-binding methyltransferase superfamily. RsmB/NOP family.</text>
</comment>
<dbReference type="OrthoDB" id="427002at2759"/>
<dbReference type="Pfam" id="PF01189">
    <property type="entry name" value="Methyltr_RsmB-F"/>
    <property type="match status" value="1"/>
</dbReference>
<evidence type="ECO:0000256" key="3">
    <source>
        <dbReference type="ARBA" id="ARBA00022679"/>
    </source>
</evidence>
<dbReference type="EMBL" id="GFXV01004259">
    <property type="protein sequence ID" value="MBW16064.1"/>
    <property type="molecule type" value="Transcribed_RNA"/>
</dbReference>
<keyword evidence="2 6" id="KW-0489">Methyltransferase</keyword>
<dbReference type="NCBIfam" id="TIGR00446">
    <property type="entry name" value="nop2p"/>
    <property type="match status" value="1"/>
</dbReference>
<feature type="region of interest" description="Disordered" evidence="7">
    <location>
        <begin position="226"/>
        <end position="276"/>
    </location>
</feature>
<dbReference type="GO" id="GO:0003723">
    <property type="term" value="F:RNA binding"/>
    <property type="evidence" value="ECO:0007669"/>
    <property type="project" value="UniProtKB-UniRule"/>
</dbReference>
<dbReference type="InterPro" id="IPR011023">
    <property type="entry name" value="Nop2p"/>
</dbReference>
<feature type="compositionally biased region" description="Basic residues" evidence="7">
    <location>
        <begin position="262"/>
        <end position="276"/>
    </location>
</feature>
<evidence type="ECO:0000313" key="9">
    <source>
        <dbReference type="EMBL" id="MBW16064.1"/>
    </source>
</evidence>
<feature type="binding site" evidence="6">
    <location>
        <begin position="26"/>
        <end position="32"/>
    </location>
    <ligand>
        <name>S-adenosyl-L-methionine</name>
        <dbReference type="ChEBI" id="CHEBI:59789"/>
    </ligand>
</feature>
<evidence type="ECO:0000256" key="6">
    <source>
        <dbReference type="PROSITE-ProRule" id="PRU01023"/>
    </source>
</evidence>
<dbReference type="PANTHER" id="PTHR22807">
    <property type="entry name" value="NOP2 YEAST -RELATED NOL1/NOP2/FMU SUN DOMAIN-CONTAINING"/>
    <property type="match status" value="1"/>
</dbReference>
<accession>A0A2H8TPD9</accession>
<dbReference type="InterPro" id="IPR029063">
    <property type="entry name" value="SAM-dependent_MTases_sf"/>
</dbReference>
<feature type="binding site" evidence="6">
    <location>
        <position position="94"/>
    </location>
    <ligand>
        <name>S-adenosyl-L-methionine</name>
        <dbReference type="ChEBI" id="CHEBI:59789"/>
    </ligand>
</feature>
<feature type="binding site" evidence="6">
    <location>
        <position position="50"/>
    </location>
    <ligand>
        <name>S-adenosyl-L-methionine</name>
        <dbReference type="ChEBI" id="CHEBI:59789"/>
    </ligand>
</feature>
<dbReference type="Gene3D" id="3.40.50.150">
    <property type="entry name" value="Vaccinia Virus protein VP39"/>
    <property type="match status" value="1"/>
</dbReference>
<dbReference type="GO" id="GO:0005730">
    <property type="term" value="C:nucleolus"/>
    <property type="evidence" value="ECO:0007669"/>
    <property type="project" value="TreeGrafter"/>
</dbReference>
<evidence type="ECO:0000259" key="8">
    <source>
        <dbReference type="PROSITE" id="PS51686"/>
    </source>
</evidence>
<dbReference type="SUPFAM" id="SSF53335">
    <property type="entry name" value="S-adenosyl-L-methionine-dependent methyltransferases"/>
    <property type="match status" value="1"/>
</dbReference>
<dbReference type="PANTHER" id="PTHR22807:SF30">
    <property type="entry name" value="28S RRNA (CYTOSINE(4447)-C(5))-METHYLTRANSFERASE-RELATED"/>
    <property type="match status" value="1"/>
</dbReference>